<name>A0AAE0X8J7_9PEZI</name>
<proteinExistence type="predicted"/>
<feature type="compositionally biased region" description="Polar residues" evidence="1">
    <location>
        <begin position="760"/>
        <end position="769"/>
    </location>
</feature>
<feature type="region of interest" description="Disordered" evidence="1">
    <location>
        <begin position="250"/>
        <end position="277"/>
    </location>
</feature>
<accession>A0AAE0X8J7</accession>
<reference evidence="3" key="1">
    <citation type="journal article" date="2023" name="Mol. Phylogenet. Evol.">
        <title>Genome-scale phylogeny and comparative genomics of the fungal order Sordariales.</title>
        <authorList>
            <person name="Hensen N."/>
            <person name="Bonometti L."/>
            <person name="Westerberg I."/>
            <person name="Brannstrom I.O."/>
            <person name="Guillou S."/>
            <person name="Cros-Aarteil S."/>
            <person name="Calhoun S."/>
            <person name="Haridas S."/>
            <person name="Kuo A."/>
            <person name="Mondo S."/>
            <person name="Pangilinan J."/>
            <person name="Riley R."/>
            <person name="LaButti K."/>
            <person name="Andreopoulos B."/>
            <person name="Lipzen A."/>
            <person name="Chen C."/>
            <person name="Yan M."/>
            <person name="Daum C."/>
            <person name="Ng V."/>
            <person name="Clum A."/>
            <person name="Steindorff A."/>
            <person name="Ohm R.A."/>
            <person name="Martin F."/>
            <person name="Silar P."/>
            <person name="Natvig D.O."/>
            <person name="Lalanne C."/>
            <person name="Gautier V."/>
            <person name="Ament-Velasquez S.L."/>
            <person name="Kruys A."/>
            <person name="Hutchinson M.I."/>
            <person name="Powell A.J."/>
            <person name="Barry K."/>
            <person name="Miller A.N."/>
            <person name="Grigoriev I.V."/>
            <person name="Debuchy R."/>
            <person name="Gladieux P."/>
            <person name="Hiltunen Thoren M."/>
            <person name="Johannesson H."/>
        </authorList>
    </citation>
    <scope>NUCLEOTIDE SEQUENCE</scope>
    <source>
        <strain evidence="3">CBS 314.62</strain>
    </source>
</reference>
<feature type="domain" description="RNA ligase" evidence="2">
    <location>
        <begin position="489"/>
        <end position="673"/>
    </location>
</feature>
<organism evidence="3 4">
    <name type="scientific">Podospora appendiculata</name>
    <dbReference type="NCBI Taxonomy" id="314037"/>
    <lineage>
        <taxon>Eukaryota</taxon>
        <taxon>Fungi</taxon>
        <taxon>Dikarya</taxon>
        <taxon>Ascomycota</taxon>
        <taxon>Pezizomycotina</taxon>
        <taxon>Sordariomycetes</taxon>
        <taxon>Sordariomycetidae</taxon>
        <taxon>Sordariales</taxon>
        <taxon>Podosporaceae</taxon>
        <taxon>Podospora</taxon>
    </lineage>
</organism>
<keyword evidence="4" id="KW-1185">Reference proteome</keyword>
<feature type="region of interest" description="Disordered" evidence="1">
    <location>
        <begin position="48"/>
        <end position="70"/>
    </location>
</feature>
<dbReference type="Gene3D" id="3.30.470.30">
    <property type="entry name" value="DNA ligase/mRNA capping enzyme"/>
    <property type="match status" value="1"/>
</dbReference>
<evidence type="ECO:0000313" key="4">
    <source>
        <dbReference type="Proteomes" id="UP001270362"/>
    </source>
</evidence>
<dbReference type="InterPro" id="IPR021122">
    <property type="entry name" value="RNA_ligase_dom_REL/Rnl2"/>
</dbReference>
<feature type="region of interest" description="Disordered" evidence="1">
    <location>
        <begin position="695"/>
        <end position="725"/>
    </location>
</feature>
<feature type="compositionally biased region" description="Basic and acidic residues" evidence="1">
    <location>
        <begin position="119"/>
        <end position="134"/>
    </location>
</feature>
<evidence type="ECO:0000313" key="3">
    <source>
        <dbReference type="EMBL" id="KAK3687851.1"/>
    </source>
</evidence>
<dbReference type="EMBL" id="JAULSO010000002">
    <property type="protein sequence ID" value="KAK3687851.1"/>
    <property type="molecule type" value="Genomic_DNA"/>
</dbReference>
<evidence type="ECO:0000259" key="2">
    <source>
        <dbReference type="Pfam" id="PF09414"/>
    </source>
</evidence>
<protein>
    <recommendedName>
        <fullName evidence="2">RNA ligase domain-containing protein</fullName>
    </recommendedName>
</protein>
<feature type="compositionally biased region" description="Acidic residues" evidence="1">
    <location>
        <begin position="700"/>
        <end position="709"/>
    </location>
</feature>
<feature type="compositionally biased region" description="Low complexity" evidence="1">
    <location>
        <begin position="250"/>
        <end position="262"/>
    </location>
</feature>
<feature type="region of interest" description="Disordered" evidence="1">
    <location>
        <begin position="183"/>
        <end position="222"/>
    </location>
</feature>
<gene>
    <name evidence="3" type="ORF">B0T22DRAFT_489664</name>
</gene>
<feature type="region of interest" description="Disordered" evidence="1">
    <location>
        <begin position="113"/>
        <end position="134"/>
    </location>
</feature>
<sequence>MSSKTISGSVGAASPSTRAWLVNAIARSKQTLPASIPDSESEQTLKLEQTPGHEQVQDMTSPHTAHKLHVADTENSPAHAVEMPSQTVSVGAVSPSVRAWLLDAINLSKQPFRASTMHSESEKTPQLENTQEHVQDIASPHTANTDGSQSPAVEMTSETASVGAVSPSMRAWLVDSINMSKQPLTSPSFSYPESEQTHEAEDTTPPCTPHTDESHPPAVGMTPKSSSVCVASTSVHAWIVDAIARSNATLPTTLPAPTSTSNMQAESEQHETSELVQDTTPQYTRKLVTVRMIDSVSHWSGQNDLITIEGWNVIAKKKMRLSPGDLVVFCEIDSFLPADGKHGAAFSQARIGNTITFDGQNGYRVGTQTYVSANSSKINSQGHIFKLADFSDLHQDVIERRENYGLQEPEFKEFIQQVDYSAMLGVKKWESDAERSTAAQAAASCKTKGGEIKGPSSYKVPAFIMKTDMERVQNCPNLFIKPKYKKQIFQETVKMDGCTMSCYFINNTSRFFSHLNAVPTDKRAVHPNGRFGVCSKKQDLVLTNWKPLSKDAYWSTALKNNIHTKLAKLGKTIAVQGELVGWNINDNRHGYGPDEYDFFVFSVIDIEAGKRCTPQATEEFAREHGFKHVEVIGYHTVPRIARHHQDLIDRAELKPGEGLVFKNCTDGRWFKIVSNWYLTRQAELMPMPEGPGGWTAGPEDFLEYEDDPSDSGVSMSSESNVPPKPRRYKTSCPAWFLPTIDLLGPLPHELEEQAIIENNDFSKPPQNDMMNEHNDSSKTDASIGRVNAASGSPIPKKKMAELADWVGDWHL</sequence>
<evidence type="ECO:0000256" key="1">
    <source>
        <dbReference type="SAM" id="MobiDB-lite"/>
    </source>
</evidence>
<feature type="compositionally biased region" description="Polar residues" evidence="1">
    <location>
        <begin position="711"/>
        <end position="720"/>
    </location>
</feature>
<dbReference type="Pfam" id="PF09414">
    <property type="entry name" value="RNA_ligase"/>
    <property type="match status" value="1"/>
</dbReference>
<dbReference type="SUPFAM" id="SSF56091">
    <property type="entry name" value="DNA ligase/mRNA capping enzyme, catalytic domain"/>
    <property type="match status" value="1"/>
</dbReference>
<comment type="caution">
    <text evidence="3">The sequence shown here is derived from an EMBL/GenBank/DDBJ whole genome shotgun (WGS) entry which is preliminary data.</text>
</comment>
<dbReference type="AlphaFoldDB" id="A0AAE0X8J7"/>
<reference evidence="3" key="2">
    <citation type="submission" date="2023-06" db="EMBL/GenBank/DDBJ databases">
        <authorList>
            <consortium name="Lawrence Berkeley National Laboratory"/>
            <person name="Haridas S."/>
            <person name="Hensen N."/>
            <person name="Bonometti L."/>
            <person name="Westerberg I."/>
            <person name="Brannstrom I.O."/>
            <person name="Guillou S."/>
            <person name="Cros-Aarteil S."/>
            <person name="Calhoun S."/>
            <person name="Kuo A."/>
            <person name="Mondo S."/>
            <person name="Pangilinan J."/>
            <person name="Riley R."/>
            <person name="Labutti K."/>
            <person name="Andreopoulos B."/>
            <person name="Lipzen A."/>
            <person name="Chen C."/>
            <person name="Yanf M."/>
            <person name="Daum C."/>
            <person name="Ng V."/>
            <person name="Clum A."/>
            <person name="Steindorff A."/>
            <person name="Ohm R."/>
            <person name="Martin F."/>
            <person name="Silar P."/>
            <person name="Natvig D."/>
            <person name="Lalanne C."/>
            <person name="Gautier V."/>
            <person name="Ament-Velasquez S.L."/>
            <person name="Kruys A."/>
            <person name="Hutchinson M.I."/>
            <person name="Powell A.J."/>
            <person name="Barry K."/>
            <person name="Miller A.N."/>
            <person name="Grigoriev I.V."/>
            <person name="Debuchy R."/>
            <person name="Gladieux P."/>
            <person name="Thoren M.H."/>
            <person name="Johannesson H."/>
        </authorList>
    </citation>
    <scope>NUCLEOTIDE SEQUENCE</scope>
    <source>
        <strain evidence="3">CBS 314.62</strain>
    </source>
</reference>
<feature type="compositionally biased region" description="Polar residues" evidence="1">
    <location>
        <begin position="183"/>
        <end position="194"/>
    </location>
</feature>
<feature type="region of interest" description="Disordered" evidence="1">
    <location>
        <begin position="760"/>
        <end position="780"/>
    </location>
</feature>
<dbReference type="Proteomes" id="UP001270362">
    <property type="component" value="Unassembled WGS sequence"/>
</dbReference>
<dbReference type="Pfam" id="PF21189">
    <property type="entry name" value="PHA02142"/>
    <property type="match status" value="1"/>
</dbReference>